<feature type="signal peptide" evidence="1">
    <location>
        <begin position="1"/>
        <end position="18"/>
    </location>
</feature>
<evidence type="ECO:0000256" key="1">
    <source>
        <dbReference type="SAM" id="SignalP"/>
    </source>
</evidence>
<dbReference type="Proteomes" id="UP001630127">
    <property type="component" value="Unassembled WGS sequence"/>
</dbReference>
<dbReference type="InterPro" id="IPR042099">
    <property type="entry name" value="ANL_N_sf"/>
</dbReference>
<dbReference type="AlphaFoldDB" id="A0ABD2Z8M1"/>
<dbReference type="PANTHER" id="PTHR22754">
    <property type="entry name" value="DISCO-INTERACTING PROTEIN 2 DIP2 -RELATED"/>
    <property type="match status" value="1"/>
</dbReference>
<comment type="caution">
    <text evidence="3">The sequence shown here is derived from an EMBL/GenBank/DDBJ whole genome shotgun (WGS) entry which is preliminary data.</text>
</comment>
<dbReference type="SUPFAM" id="SSF56801">
    <property type="entry name" value="Acetyl-CoA synthetase-like"/>
    <property type="match status" value="1"/>
</dbReference>
<dbReference type="EMBL" id="JBJUIK010000011">
    <property type="protein sequence ID" value="KAL3514650.1"/>
    <property type="molecule type" value="Genomic_DNA"/>
</dbReference>
<evidence type="ECO:0000313" key="3">
    <source>
        <dbReference type="EMBL" id="KAL3514650.1"/>
    </source>
</evidence>
<organism evidence="3 4">
    <name type="scientific">Cinchona calisaya</name>
    <dbReference type="NCBI Taxonomy" id="153742"/>
    <lineage>
        <taxon>Eukaryota</taxon>
        <taxon>Viridiplantae</taxon>
        <taxon>Streptophyta</taxon>
        <taxon>Embryophyta</taxon>
        <taxon>Tracheophyta</taxon>
        <taxon>Spermatophyta</taxon>
        <taxon>Magnoliopsida</taxon>
        <taxon>eudicotyledons</taxon>
        <taxon>Gunneridae</taxon>
        <taxon>Pentapetalae</taxon>
        <taxon>asterids</taxon>
        <taxon>lamiids</taxon>
        <taxon>Gentianales</taxon>
        <taxon>Rubiaceae</taxon>
        <taxon>Cinchonoideae</taxon>
        <taxon>Cinchoneae</taxon>
        <taxon>Cinchona</taxon>
    </lineage>
</organism>
<protein>
    <recommendedName>
        <fullName evidence="2">AMP-dependent synthetase/ligase domain-containing protein</fullName>
    </recommendedName>
</protein>
<gene>
    <name evidence="3" type="ORF">ACH5RR_027367</name>
</gene>
<accession>A0ABD2Z8M1</accession>
<name>A0ABD2Z8M1_9GENT</name>
<dbReference type="InterPro" id="IPR000873">
    <property type="entry name" value="AMP-dep_synth/lig_dom"/>
</dbReference>
<feature type="domain" description="AMP-dependent synthetase/ligase" evidence="2">
    <location>
        <begin position="6"/>
        <end position="161"/>
    </location>
</feature>
<keyword evidence="4" id="KW-1185">Reference proteome</keyword>
<dbReference type="Pfam" id="PF00501">
    <property type="entry name" value="AMP-binding"/>
    <property type="match status" value="1"/>
</dbReference>
<evidence type="ECO:0000313" key="4">
    <source>
        <dbReference type="Proteomes" id="UP001630127"/>
    </source>
</evidence>
<evidence type="ECO:0000259" key="2">
    <source>
        <dbReference type="Pfam" id="PF00501"/>
    </source>
</evidence>
<dbReference type="PANTHER" id="PTHR22754:SF40">
    <property type="entry name" value="OS01G0636300 PROTEIN"/>
    <property type="match status" value="1"/>
</dbReference>
<proteinExistence type="predicted"/>
<reference evidence="3 4" key="1">
    <citation type="submission" date="2024-11" db="EMBL/GenBank/DDBJ databases">
        <title>A near-complete genome assembly of Cinchona calisaya.</title>
        <authorList>
            <person name="Lian D.C."/>
            <person name="Zhao X.W."/>
            <person name="Wei L."/>
        </authorList>
    </citation>
    <scope>NUCLEOTIDE SEQUENCE [LARGE SCALE GENOMIC DNA]</scope>
    <source>
        <tissue evidence="3">Nenye</tissue>
    </source>
</reference>
<keyword evidence="1" id="KW-0732">Signal</keyword>
<sequence length="183" mass="20423">MFIKRSRIWLELITLFRATCTPIPSFTLPFVLKRGGIARGTKPIKLESLKNLIVITEPIYNVAVEEFVEAFRPFGLNPLAISPSYGLAENCTFVSTTWRSGRNDSLPTYKKLLPSTRLIPFDKDEEDIEIIVVIEGTQEVVEDGIEGEIWISSSGNASGYLGHPSLTSEVFNGMLRKRASPQC</sequence>
<dbReference type="Gene3D" id="3.40.50.12780">
    <property type="entry name" value="N-terminal domain of ligase-like"/>
    <property type="match status" value="1"/>
</dbReference>
<feature type="chain" id="PRO_5044888564" description="AMP-dependent synthetase/ligase domain-containing protein" evidence="1">
    <location>
        <begin position="19"/>
        <end position="183"/>
    </location>
</feature>